<dbReference type="PRINTS" id="PR00080">
    <property type="entry name" value="SDRFAMILY"/>
</dbReference>
<name>E8V7D0_TERSS</name>
<protein>
    <submittedName>
        <fullName evidence="3">Short-chain dehydrogenase/reductase SDR</fullName>
    </submittedName>
</protein>
<dbReference type="CDD" id="cd05233">
    <property type="entry name" value="SDR_c"/>
    <property type="match status" value="1"/>
</dbReference>
<evidence type="ECO:0000313" key="4">
    <source>
        <dbReference type="Proteomes" id="UP000006844"/>
    </source>
</evidence>
<dbReference type="STRING" id="401053.AciPR4_2039"/>
<accession>E8V7D0</accession>
<dbReference type="GO" id="GO:0016491">
    <property type="term" value="F:oxidoreductase activity"/>
    <property type="evidence" value="ECO:0007669"/>
    <property type="project" value="UniProtKB-KW"/>
</dbReference>
<proteinExistence type="inferred from homology"/>
<evidence type="ECO:0000256" key="1">
    <source>
        <dbReference type="ARBA" id="ARBA00006484"/>
    </source>
</evidence>
<keyword evidence="4" id="KW-1185">Reference proteome</keyword>
<dbReference type="InterPro" id="IPR002347">
    <property type="entry name" value="SDR_fam"/>
</dbReference>
<dbReference type="SUPFAM" id="SSF51735">
    <property type="entry name" value="NAD(P)-binding Rossmann-fold domains"/>
    <property type="match status" value="1"/>
</dbReference>
<dbReference type="Gene3D" id="3.40.50.720">
    <property type="entry name" value="NAD(P)-binding Rossmann-like Domain"/>
    <property type="match status" value="1"/>
</dbReference>
<dbReference type="Pfam" id="PF13561">
    <property type="entry name" value="adh_short_C2"/>
    <property type="match status" value="1"/>
</dbReference>
<dbReference type="Proteomes" id="UP000006844">
    <property type="component" value="Chromosome"/>
</dbReference>
<dbReference type="RefSeq" id="WP_013568576.1">
    <property type="nucleotide sequence ID" value="NC_014963.1"/>
</dbReference>
<dbReference type="PANTHER" id="PTHR43639:SF1">
    <property type="entry name" value="SHORT-CHAIN DEHYDROGENASE_REDUCTASE FAMILY PROTEIN"/>
    <property type="match status" value="1"/>
</dbReference>
<evidence type="ECO:0000256" key="2">
    <source>
        <dbReference type="ARBA" id="ARBA00023002"/>
    </source>
</evidence>
<dbReference type="HOGENOM" id="CLU_010194_1_3_0"/>
<dbReference type="eggNOG" id="COG1028">
    <property type="taxonomic scope" value="Bacteria"/>
</dbReference>
<evidence type="ECO:0000313" key="3">
    <source>
        <dbReference type="EMBL" id="ADV82843.1"/>
    </source>
</evidence>
<keyword evidence="2" id="KW-0560">Oxidoreductase</keyword>
<comment type="similarity">
    <text evidence="1">Belongs to the short-chain dehydrogenases/reductases (SDR) family.</text>
</comment>
<sequence>MTTVHPFSDGPARVAAFSEQSKVAVVTGASSGIGLEVTKRLIAKGYRVVANSRKISSATTLHSKDELKLVDGDIGLQKTAQQVVDTALRHFGRIDLLVNNAGVFIPRPFTEYTSEDVENAIRTNLSGFFYLSQLAVKQMRLQKSGHVINISTSFAGQPVGILPAALANLTKGGLESVTRSLAIEFANEGIRFNTIAPGVVDTPMHPAETHDFLKQLSPLKRLADVAEVADLLLYLESAPFLNGEVVHLDGGAHAGKW</sequence>
<dbReference type="AlphaFoldDB" id="E8V7D0"/>
<reference evidence="3 4" key="1">
    <citation type="journal article" date="2012" name="Stand. Genomic Sci.">
        <title>Complete genome sequence of Terriglobus saanensis type strain SP1PR4(T), an Acidobacteria from tundra soil.</title>
        <authorList>
            <person name="Rawat S.R."/>
            <person name="Mannisto M.K."/>
            <person name="Starovoytov V."/>
            <person name="Goodwin L."/>
            <person name="Nolan M."/>
            <person name="Hauser L."/>
            <person name="Land M."/>
            <person name="Davenport K.W."/>
            <person name="Woyke T."/>
            <person name="Haggblom M.M."/>
        </authorList>
    </citation>
    <scope>NUCLEOTIDE SEQUENCE</scope>
    <source>
        <strain evidence="4">ATCC BAA-1853 / DSM 23119 / SP1PR4</strain>
    </source>
</reference>
<dbReference type="KEGG" id="tsa:AciPR4_2039"/>
<dbReference type="EMBL" id="CP002467">
    <property type="protein sequence ID" value="ADV82843.1"/>
    <property type="molecule type" value="Genomic_DNA"/>
</dbReference>
<organism evidence="3 4">
    <name type="scientific">Terriglobus saanensis (strain ATCC BAA-1853 / DSM 23119 / SP1PR4)</name>
    <dbReference type="NCBI Taxonomy" id="401053"/>
    <lineage>
        <taxon>Bacteria</taxon>
        <taxon>Pseudomonadati</taxon>
        <taxon>Acidobacteriota</taxon>
        <taxon>Terriglobia</taxon>
        <taxon>Terriglobales</taxon>
        <taxon>Acidobacteriaceae</taxon>
        <taxon>Terriglobus</taxon>
    </lineage>
</organism>
<dbReference type="OrthoDB" id="286404at2"/>
<dbReference type="PRINTS" id="PR00081">
    <property type="entry name" value="GDHRDH"/>
</dbReference>
<dbReference type="PANTHER" id="PTHR43639">
    <property type="entry name" value="OXIDOREDUCTASE, SHORT-CHAIN DEHYDROGENASE/REDUCTASE FAMILY (AFU_ORTHOLOGUE AFUA_5G02870)"/>
    <property type="match status" value="1"/>
</dbReference>
<dbReference type="FunFam" id="3.40.50.720:FF:000084">
    <property type="entry name" value="Short-chain dehydrogenase reductase"/>
    <property type="match status" value="1"/>
</dbReference>
<gene>
    <name evidence="3" type="ordered locus">AciPR4_2039</name>
</gene>
<dbReference type="InterPro" id="IPR036291">
    <property type="entry name" value="NAD(P)-bd_dom_sf"/>
</dbReference>